<evidence type="ECO:0000313" key="5">
    <source>
        <dbReference type="EMBL" id="QDL53671.1"/>
    </source>
</evidence>
<dbReference type="Pfam" id="PF16793">
    <property type="entry name" value="RepB_primase"/>
    <property type="match status" value="1"/>
</dbReference>
<evidence type="ECO:0000256" key="3">
    <source>
        <dbReference type="ARBA" id="ARBA00022840"/>
    </source>
</evidence>
<feature type="domain" description="SF3 helicase" evidence="4">
    <location>
        <begin position="483"/>
        <end position="645"/>
    </location>
</feature>
<keyword evidence="6" id="KW-1185">Reference proteome</keyword>
<dbReference type="RefSeq" id="WP_142809789.1">
    <property type="nucleotide sequence ID" value="NZ_CP036282.1"/>
</dbReference>
<evidence type="ECO:0000256" key="1">
    <source>
        <dbReference type="ARBA" id="ARBA00022741"/>
    </source>
</evidence>
<dbReference type="InterPro" id="IPR014819">
    <property type="entry name" value="PriCT_2"/>
</dbReference>
<gene>
    <name evidence="5" type="ORF">EXZ61_05510</name>
</gene>
<keyword evidence="2" id="KW-0378">Hydrolase</keyword>
<dbReference type="Pfam" id="PF19263">
    <property type="entry name" value="DUF5906"/>
    <property type="match status" value="1"/>
</dbReference>
<dbReference type="SMART" id="SM00885">
    <property type="entry name" value="D5_N"/>
    <property type="match status" value="1"/>
</dbReference>
<dbReference type="Proteomes" id="UP000317365">
    <property type="component" value="Chromosome"/>
</dbReference>
<dbReference type="InterPro" id="IPR014818">
    <property type="entry name" value="Phage/plasmid_primase_P4_C"/>
</dbReference>
<dbReference type="AlphaFoldDB" id="A0A515ELZ7"/>
<dbReference type="Gene3D" id="3.30.70.1790">
    <property type="entry name" value="RepB DNA-primase, N-terminal domain"/>
    <property type="match status" value="1"/>
</dbReference>
<dbReference type="InterPro" id="IPR027417">
    <property type="entry name" value="P-loop_NTPase"/>
</dbReference>
<dbReference type="NCBIfam" id="TIGR01613">
    <property type="entry name" value="primase_Cterm"/>
    <property type="match status" value="1"/>
</dbReference>
<dbReference type="KEGG" id="rhg:EXZ61_05510"/>
<evidence type="ECO:0000313" key="6">
    <source>
        <dbReference type="Proteomes" id="UP000317365"/>
    </source>
</evidence>
<dbReference type="PANTHER" id="PTHR35372">
    <property type="entry name" value="ATP BINDING PROTEIN-RELATED"/>
    <property type="match status" value="1"/>
</dbReference>
<dbReference type="PANTHER" id="PTHR35372:SF2">
    <property type="entry name" value="SF3 HELICASE DOMAIN-CONTAINING PROTEIN"/>
    <property type="match status" value="1"/>
</dbReference>
<dbReference type="PROSITE" id="PS51206">
    <property type="entry name" value="SF3_HELICASE_1"/>
    <property type="match status" value="1"/>
</dbReference>
<reference evidence="6" key="2">
    <citation type="journal article" date="2020" name="Int. J. Syst. Evol. Microbiol.">
        <title>Genomic insights into a novel species Rhodoferax aquaticus sp. nov., isolated from freshwater.</title>
        <authorList>
            <person name="Li T."/>
            <person name="Zhuo Y."/>
            <person name="Jin C.Z."/>
            <person name="Wu X."/>
            <person name="Ko S.R."/>
            <person name="Jin F.J."/>
            <person name="Ahn C.Y."/>
            <person name="Oh H.M."/>
            <person name="Lee H.G."/>
            <person name="Jin L."/>
        </authorList>
    </citation>
    <scope>NUCLEOTIDE SEQUENCE [LARGE SCALE GENOMIC DNA]</scope>
    <source>
        <strain evidence="6">Gr-4</strain>
    </source>
</reference>
<reference evidence="6" key="1">
    <citation type="submission" date="2019-02" db="EMBL/GenBank/DDBJ databases">
        <title>Complete genome sequence of Rhodoferax sp. Gr-4.</title>
        <authorList>
            <person name="Jin L."/>
        </authorList>
    </citation>
    <scope>NUCLEOTIDE SEQUENCE [LARGE SCALE GENOMIC DNA]</scope>
    <source>
        <strain evidence="6">Gr-4</strain>
    </source>
</reference>
<accession>A0A515ELZ7</accession>
<dbReference type="Gene3D" id="3.40.50.300">
    <property type="entry name" value="P-loop containing nucleotide triphosphate hydrolases"/>
    <property type="match status" value="1"/>
</dbReference>
<proteinExistence type="predicted"/>
<keyword evidence="3" id="KW-0067">ATP-binding</keyword>
<dbReference type="InterPro" id="IPR014015">
    <property type="entry name" value="Helicase_SF3_DNA-vir"/>
</dbReference>
<dbReference type="InterPro" id="IPR045455">
    <property type="entry name" value="NrS-1_pol-like_helicase"/>
</dbReference>
<keyword evidence="1" id="KW-0547">Nucleotide-binding</keyword>
<protein>
    <recommendedName>
        <fullName evidence="4">SF3 helicase domain-containing protein</fullName>
    </recommendedName>
</protein>
<evidence type="ECO:0000259" key="4">
    <source>
        <dbReference type="PROSITE" id="PS51206"/>
    </source>
</evidence>
<name>A0A515ELZ7_9BURK</name>
<sequence length="768" mass="85472">MKFNHSMVSMTNKAKSSPLPDKAEMLRFIKLLHGNKPAWFLKYRKSSAAQLYESDAQQFGTPARWLDTLIDANIKGRNIAVAVNQIQSSKRSNDNVTGINAVFIDIDSGDTTENDLMKLPLQPNIIVTTSYGRLHAYWLVSNCTVQMFKRIQRALAQRFDSDPQVCDPARMMRLPGSINWNHRSPVMAQTLFEVPRAPIAVGKLVRALGLKVEKPVKSAASGMPVAASEVMGKVNCTPQKLLTAAKQAQIKKALSALPPDDRNMWLHAGMAIHSVAPSKQGYALWTAWSKDGTKFDEVVQLKTWKHFKAKGGINIHSLFWLSRRAGAASGFDDMDAAQLFATTYKGMLRFDPQMGLWYAFDGVVWRADKQAPMRAARLLVTDLSEGEGKKDPSVKKLRSHAGMTGMVKLAELESVLHISENQFDQDANLLAVMNGVIDLRTGLFRQAKAHDYLRRRCNVAFDSEARCPEWKRFVAGITCEDYKLAGFLQRSIGYTLFGHTKAQAFFVLEGTGENGKGVFMRTITAMLGDYATELAPNLVTSAYAGAASQANSALMALKGKRLAIATELPESRGFDTAFVKQFAGGDSITTRANYGDTITFKPEAKLWLSTNDMPDIRANDKAMWRRIFPVPFNGNFSGVNRDDDVEEKLLKEHAGILNWALRGARRYHEQGKLVSCTAVDEKKRSMRKESDTLGAWIAEWCVTGKGESLQASMAYTSYCDYTKRLGRHPLTQKAFHIRMESAGYPRRKRSNFNIYLGVDLRAGSTKAG</sequence>
<dbReference type="InterPro" id="IPR006500">
    <property type="entry name" value="Helicase_put_C_phage/plasmid"/>
</dbReference>
<dbReference type="EMBL" id="CP036282">
    <property type="protein sequence ID" value="QDL53671.1"/>
    <property type="molecule type" value="Genomic_DNA"/>
</dbReference>
<dbReference type="InterPro" id="IPR039459">
    <property type="entry name" value="RepB-like_DNA_primase_dom"/>
</dbReference>
<organism evidence="5 6">
    <name type="scientific">Rhodoferax aquaticus</name>
    <dbReference type="NCBI Taxonomy" id="2527691"/>
    <lineage>
        <taxon>Bacteria</taxon>
        <taxon>Pseudomonadati</taxon>
        <taxon>Pseudomonadota</taxon>
        <taxon>Betaproteobacteria</taxon>
        <taxon>Burkholderiales</taxon>
        <taxon>Comamonadaceae</taxon>
        <taxon>Rhodoferax</taxon>
    </lineage>
</organism>
<dbReference type="GO" id="GO:0016817">
    <property type="term" value="F:hydrolase activity, acting on acid anhydrides"/>
    <property type="evidence" value="ECO:0007669"/>
    <property type="project" value="InterPro"/>
</dbReference>
<dbReference type="InterPro" id="IPR051620">
    <property type="entry name" value="ORF904-like_C"/>
</dbReference>
<evidence type="ECO:0000256" key="2">
    <source>
        <dbReference type="ARBA" id="ARBA00022801"/>
    </source>
</evidence>
<dbReference type="GO" id="GO:0005524">
    <property type="term" value="F:ATP binding"/>
    <property type="evidence" value="ECO:0007669"/>
    <property type="project" value="UniProtKB-KW"/>
</dbReference>
<dbReference type="Pfam" id="PF08706">
    <property type="entry name" value="D5_N"/>
    <property type="match status" value="1"/>
</dbReference>
<dbReference type="Pfam" id="PF08707">
    <property type="entry name" value="PriCT_2"/>
    <property type="match status" value="1"/>
</dbReference>